<dbReference type="Proteomes" id="UP000188145">
    <property type="component" value="Chromosome"/>
</dbReference>
<dbReference type="STRING" id="1332264.BW730_14290"/>
<proteinExistence type="predicted"/>
<gene>
    <name evidence="3" type="ORF">BW730_14290</name>
</gene>
<dbReference type="KEGG" id="tes:BW730_14290"/>
<evidence type="ECO:0000256" key="1">
    <source>
        <dbReference type="SAM" id="MobiDB-lite"/>
    </source>
</evidence>
<keyword evidence="4" id="KW-1185">Reference proteome</keyword>
<dbReference type="EMBL" id="CP019606">
    <property type="protein sequence ID" value="AQP48503.1"/>
    <property type="molecule type" value="Genomic_DNA"/>
</dbReference>
<feature type="region of interest" description="Disordered" evidence="1">
    <location>
        <begin position="398"/>
        <end position="452"/>
    </location>
</feature>
<reference evidence="4" key="1">
    <citation type="submission" date="2017-02" db="EMBL/GenBank/DDBJ databases">
        <title>Tessaracoccus aquaemaris sp. nov., isolated from the intestine of a Korean rockfish, Sebastes schlegelii, in a marine aquaculture pond.</title>
        <authorList>
            <person name="Tak E.J."/>
            <person name="Bae J.-W."/>
        </authorList>
    </citation>
    <scope>NUCLEOTIDE SEQUENCE [LARGE SCALE GENOMIC DNA]</scope>
    <source>
        <strain evidence="4">NSG39</strain>
    </source>
</reference>
<dbReference type="OrthoDB" id="4855643at2"/>
<evidence type="ECO:0000313" key="4">
    <source>
        <dbReference type="Proteomes" id="UP000188145"/>
    </source>
</evidence>
<feature type="transmembrane region" description="Helical" evidence="2">
    <location>
        <begin position="107"/>
        <end position="128"/>
    </location>
</feature>
<feature type="transmembrane region" description="Helical" evidence="2">
    <location>
        <begin position="63"/>
        <end position="86"/>
    </location>
</feature>
<dbReference type="RefSeq" id="WP_077686837.1">
    <property type="nucleotide sequence ID" value="NZ_CP019606.1"/>
</dbReference>
<evidence type="ECO:0008006" key="5">
    <source>
        <dbReference type="Google" id="ProtNLM"/>
    </source>
</evidence>
<evidence type="ECO:0000313" key="3">
    <source>
        <dbReference type="EMBL" id="AQP48503.1"/>
    </source>
</evidence>
<feature type="transmembrane region" description="Helical" evidence="2">
    <location>
        <begin position="187"/>
        <end position="206"/>
    </location>
</feature>
<feature type="compositionally biased region" description="Gly residues" evidence="1">
    <location>
        <begin position="345"/>
        <end position="355"/>
    </location>
</feature>
<feature type="compositionally biased region" description="Basic and acidic residues" evidence="1">
    <location>
        <begin position="441"/>
        <end position="452"/>
    </location>
</feature>
<feature type="transmembrane region" description="Helical" evidence="2">
    <location>
        <begin position="155"/>
        <end position="175"/>
    </location>
</feature>
<feature type="region of interest" description="Disordered" evidence="1">
    <location>
        <begin position="310"/>
        <end position="356"/>
    </location>
</feature>
<feature type="transmembrane region" description="Helical" evidence="2">
    <location>
        <begin position="21"/>
        <end position="43"/>
    </location>
</feature>
<feature type="transmembrane region" description="Helical" evidence="2">
    <location>
        <begin position="226"/>
        <end position="248"/>
    </location>
</feature>
<keyword evidence="2" id="KW-0812">Transmembrane</keyword>
<name>A0A1Q2CQV5_9ACTN</name>
<organism evidence="3 4">
    <name type="scientific">Tessaracoccus aquimaris</name>
    <dbReference type="NCBI Taxonomy" id="1332264"/>
    <lineage>
        <taxon>Bacteria</taxon>
        <taxon>Bacillati</taxon>
        <taxon>Actinomycetota</taxon>
        <taxon>Actinomycetes</taxon>
        <taxon>Propionibacteriales</taxon>
        <taxon>Propionibacteriaceae</taxon>
        <taxon>Tessaracoccus</taxon>
    </lineage>
</organism>
<evidence type="ECO:0000256" key="2">
    <source>
        <dbReference type="SAM" id="Phobius"/>
    </source>
</evidence>
<accession>A0A1Q2CQV5</accession>
<dbReference type="AlphaFoldDB" id="A0A1Q2CQV5"/>
<keyword evidence="2" id="KW-0472">Membrane</keyword>
<feature type="compositionally biased region" description="Polar residues" evidence="1">
    <location>
        <begin position="317"/>
        <end position="335"/>
    </location>
</feature>
<protein>
    <recommendedName>
        <fullName evidence="5">Conjugal transfer protein TrbL</fullName>
    </recommendedName>
</protein>
<sequence>MWDGISDMFADLASAGGKIFVDAWTSICLTVWNAGLWLMRVILGLGDWFLTPNLAPEGSSSLLSVYGISLWLALGLAIVLLIVQLISTALRRDAASLGAVVTGSVKFLLVCSLWYVYGAALITAVAGLNTALRRSLLGTADISQWEPESLNLSEATVSGSTATVLLLMGLLLWLGALAHLVVMLGRAVSLIVISATAPLAAAGLMYKPFEAWFWKAFRWFHAAAFAPLLMTLMLGAGVQLASGVALGLEDSAQEAIALALPSVVMILVAALSPVALFRMLAFVDPGTSSGASFRAGLAAPRTISEAAATHLTPGAETATTTRSASITPSSLTPTTAGAPAAAGASAGGVGAGGGAARAAGAAGPAGVVAAGVVLGAKRLVDGFQKAGAMAAGVVADSNSTMGVGDQSYPYDPAGDVRVTPSRRPDRPTQQPNRRQTPIPVKEAEDRNGGESL</sequence>
<keyword evidence="2" id="KW-1133">Transmembrane helix</keyword>
<feature type="transmembrane region" description="Helical" evidence="2">
    <location>
        <begin position="255"/>
        <end position="277"/>
    </location>
</feature>